<dbReference type="InterPro" id="IPR011989">
    <property type="entry name" value="ARM-like"/>
</dbReference>
<dbReference type="KEGG" id="ssin:G7078_07255"/>
<reference evidence="1 2" key="1">
    <citation type="submission" date="2020-03" db="EMBL/GenBank/DDBJ databases">
        <title>Sphingomonas sp. nov., isolated from fish.</title>
        <authorList>
            <person name="Hyun D.-W."/>
            <person name="Bae J.-W."/>
        </authorList>
    </citation>
    <scope>NUCLEOTIDE SEQUENCE [LARGE SCALE GENOMIC DNA]</scope>
    <source>
        <strain evidence="1 2">HDW15C</strain>
    </source>
</reference>
<gene>
    <name evidence="1" type="ORF">G7078_07255</name>
</gene>
<keyword evidence="2" id="KW-1185">Reference proteome</keyword>
<keyword evidence="1" id="KW-0456">Lyase</keyword>
<sequence length="158" mass="17394">MSWDDEPYLPASEFLVSIMNEEVVLDDSEFGRANLSLLIGMTKDQDRSNRDYAAMLLGHHGPPTVEVRNALREAAEDEDVYVRGEAIQALVERDRQVAISLVTRELARKTACYAIFQAAADLAETSLAPLLEPFAAKRTGTSHIDSQIDDALAACRKG</sequence>
<dbReference type="GO" id="GO:0016829">
    <property type="term" value="F:lyase activity"/>
    <property type="evidence" value="ECO:0007669"/>
    <property type="project" value="UniProtKB-KW"/>
</dbReference>
<dbReference type="EMBL" id="CP049871">
    <property type="protein sequence ID" value="QIL02607.1"/>
    <property type="molecule type" value="Genomic_DNA"/>
</dbReference>
<accession>A0A6G7ZNN3</accession>
<evidence type="ECO:0000313" key="1">
    <source>
        <dbReference type="EMBL" id="QIL02607.1"/>
    </source>
</evidence>
<dbReference type="SUPFAM" id="SSF48371">
    <property type="entry name" value="ARM repeat"/>
    <property type="match status" value="1"/>
</dbReference>
<organism evidence="1 2">
    <name type="scientific">Sphingomonas sinipercae</name>
    <dbReference type="NCBI Taxonomy" id="2714944"/>
    <lineage>
        <taxon>Bacteria</taxon>
        <taxon>Pseudomonadati</taxon>
        <taxon>Pseudomonadota</taxon>
        <taxon>Alphaproteobacteria</taxon>
        <taxon>Sphingomonadales</taxon>
        <taxon>Sphingomonadaceae</taxon>
        <taxon>Sphingomonas</taxon>
    </lineage>
</organism>
<dbReference type="Gene3D" id="1.25.10.10">
    <property type="entry name" value="Leucine-rich Repeat Variant"/>
    <property type="match status" value="1"/>
</dbReference>
<dbReference type="Proteomes" id="UP000502502">
    <property type="component" value="Chromosome"/>
</dbReference>
<dbReference type="RefSeq" id="WP_166094523.1">
    <property type="nucleotide sequence ID" value="NZ_CP049871.1"/>
</dbReference>
<evidence type="ECO:0000313" key="2">
    <source>
        <dbReference type="Proteomes" id="UP000502502"/>
    </source>
</evidence>
<protein>
    <submittedName>
        <fullName evidence="1">Lyase</fullName>
    </submittedName>
</protein>
<name>A0A6G7ZNN3_9SPHN</name>
<dbReference type="Pfam" id="PF13646">
    <property type="entry name" value="HEAT_2"/>
    <property type="match status" value="1"/>
</dbReference>
<dbReference type="InterPro" id="IPR016024">
    <property type="entry name" value="ARM-type_fold"/>
</dbReference>
<proteinExistence type="predicted"/>
<dbReference type="AlphaFoldDB" id="A0A6G7ZNN3"/>